<reference evidence="8" key="1">
    <citation type="submission" date="2022-03" db="EMBL/GenBank/DDBJ databases">
        <title>Complete genome sequence of Caldinitratiruptor microaerophilus.</title>
        <authorList>
            <person name="Mukaiyama R."/>
            <person name="Nishiyama T."/>
            <person name="Ueda K."/>
        </authorList>
    </citation>
    <scope>NUCLEOTIDE SEQUENCE</scope>
    <source>
        <strain evidence="8">JCM 16183</strain>
    </source>
</reference>
<name>A0AA35CI88_9FIRM</name>
<evidence type="ECO:0000256" key="7">
    <source>
        <dbReference type="SAM" id="MobiDB-lite"/>
    </source>
</evidence>
<dbReference type="AlphaFoldDB" id="A0AA35CI88"/>
<comment type="cofactor">
    <cofactor evidence="6">
        <name>[2Fe-2S] cluster</name>
        <dbReference type="ChEBI" id="CHEBI:190135"/>
    </cofactor>
</comment>
<dbReference type="EMBL" id="AP025628">
    <property type="protein sequence ID" value="BDG59452.1"/>
    <property type="molecule type" value="Genomic_DNA"/>
</dbReference>
<evidence type="ECO:0008006" key="10">
    <source>
        <dbReference type="Google" id="ProtNLM"/>
    </source>
</evidence>
<dbReference type="InterPro" id="IPR041921">
    <property type="entry name" value="NuoE_N"/>
</dbReference>
<evidence type="ECO:0000256" key="1">
    <source>
        <dbReference type="ARBA" id="ARBA00010643"/>
    </source>
</evidence>
<dbReference type="GO" id="GO:0003954">
    <property type="term" value="F:NADH dehydrogenase activity"/>
    <property type="evidence" value="ECO:0007669"/>
    <property type="project" value="TreeGrafter"/>
</dbReference>
<dbReference type="FunFam" id="1.10.10.1590:FF:000001">
    <property type="entry name" value="NADH-quinone oxidoreductase subunit E"/>
    <property type="match status" value="1"/>
</dbReference>
<dbReference type="GO" id="GO:0046872">
    <property type="term" value="F:metal ion binding"/>
    <property type="evidence" value="ECO:0007669"/>
    <property type="project" value="UniProtKB-KW"/>
</dbReference>
<sequence length="220" mass="23733">MPVFEAPAWVKERDAEIREILSRYPDSRSALMPLLHLAQEERGYISQEDIEAVAGILNLTPAYVESVCSFYSLYHRHPVGKYVLLVCNNVSCALRGSGRIAELLKQKLGVESGGTTPDGLITLEVTHECLANCDAAPVLTVNGEYVVKLDEKKIDGLLADLRAGRGPDAWIERRPETGYFAEPEAAPPGYWGKPGRAEAEVAAAGEGEPAREGGAGEGQA</sequence>
<dbReference type="InterPro" id="IPR002023">
    <property type="entry name" value="NuoE-like"/>
</dbReference>
<evidence type="ECO:0000256" key="5">
    <source>
        <dbReference type="ARBA" id="ARBA00023014"/>
    </source>
</evidence>
<dbReference type="SUPFAM" id="SSF52833">
    <property type="entry name" value="Thioredoxin-like"/>
    <property type="match status" value="1"/>
</dbReference>
<dbReference type="InterPro" id="IPR036249">
    <property type="entry name" value="Thioredoxin-like_sf"/>
</dbReference>
<evidence type="ECO:0000256" key="4">
    <source>
        <dbReference type="ARBA" id="ARBA00023004"/>
    </source>
</evidence>
<evidence type="ECO:0000313" key="9">
    <source>
        <dbReference type="Proteomes" id="UP001163687"/>
    </source>
</evidence>
<dbReference type="Proteomes" id="UP001163687">
    <property type="component" value="Chromosome"/>
</dbReference>
<proteinExistence type="inferred from homology"/>
<dbReference type="PANTHER" id="PTHR10371">
    <property type="entry name" value="NADH DEHYDROGENASE UBIQUINONE FLAVOPROTEIN 2, MITOCHONDRIAL"/>
    <property type="match status" value="1"/>
</dbReference>
<keyword evidence="9" id="KW-1185">Reference proteome</keyword>
<organism evidence="8 9">
    <name type="scientific">Caldinitratiruptor microaerophilus</name>
    <dbReference type="NCBI Taxonomy" id="671077"/>
    <lineage>
        <taxon>Bacteria</taxon>
        <taxon>Bacillati</taxon>
        <taxon>Bacillota</taxon>
        <taxon>Clostridia</taxon>
        <taxon>Eubacteriales</taxon>
        <taxon>Symbiobacteriaceae</taxon>
        <taxon>Caldinitratiruptor</taxon>
    </lineage>
</organism>
<dbReference type="Gene3D" id="3.40.30.10">
    <property type="entry name" value="Glutaredoxin"/>
    <property type="match status" value="1"/>
</dbReference>
<dbReference type="RefSeq" id="WP_264843579.1">
    <property type="nucleotide sequence ID" value="NZ_AP025628.1"/>
</dbReference>
<evidence type="ECO:0000313" key="8">
    <source>
        <dbReference type="EMBL" id="BDG59452.1"/>
    </source>
</evidence>
<dbReference type="PANTHER" id="PTHR10371:SF3">
    <property type="entry name" value="NADH DEHYDROGENASE [UBIQUINONE] FLAVOPROTEIN 2, MITOCHONDRIAL"/>
    <property type="match status" value="1"/>
</dbReference>
<accession>A0AA35CI88</accession>
<dbReference type="InterPro" id="IPR042128">
    <property type="entry name" value="NuoE_dom"/>
</dbReference>
<dbReference type="CDD" id="cd03064">
    <property type="entry name" value="TRX_Fd_NuoE"/>
    <property type="match status" value="1"/>
</dbReference>
<evidence type="ECO:0000256" key="3">
    <source>
        <dbReference type="ARBA" id="ARBA00022723"/>
    </source>
</evidence>
<dbReference type="Pfam" id="PF01257">
    <property type="entry name" value="2Fe-2S_thioredx"/>
    <property type="match status" value="1"/>
</dbReference>
<dbReference type="GO" id="GO:0051537">
    <property type="term" value="F:2 iron, 2 sulfur cluster binding"/>
    <property type="evidence" value="ECO:0007669"/>
    <property type="project" value="UniProtKB-KW"/>
</dbReference>
<keyword evidence="5" id="KW-0411">Iron-sulfur</keyword>
<keyword evidence="3" id="KW-0479">Metal-binding</keyword>
<keyword evidence="2" id="KW-0001">2Fe-2S</keyword>
<comment type="similarity">
    <text evidence="1">Belongs to the complex I 24 kDa subunit family.</text>
</comment>
<evidence type="ECO:0000256" key="2">
    <source>
        <dbReference type="ARBA" id="ARBA00022714"/>
    </source>
</evidence>
<feature type="region of interest" description="Disordered" evidence="7">
    <location>
        <begin position="180"/>
        <end position="220"/>
    </location>
</feature>
<dbReference type="Gene3D" id="1.10.10.1590">
    <property type="entry name" value="NADH-quinone oxidoreductase subunit E"/>
    <property type="match status" value="1"/>
</dbReference>
<evidence type="ECO:0000256" key="6">
    <source>
        <dbReference type="ARBA" id="ARBA00034078"/>
    </source>
</evidence>
<dbReference type="KEGG" id="cmic:caldi_05420"/>
<keyword evidence="4" id="KW-0408">Iron</keyword>
<protein>
    <recommendedName>
        <fullName evidence="10">NADH dehydrogenase subunit E</fullName>
    </recommendedName>
</protein>
<gene>
    <name evidence="8" type="ORF">caldi_05420</name>
</gene>
<dbReference type="NCBIfam" id="TIGR01958">
    <property type="entry name" value="nuoE_fam"/>
    <property type="match status" value="1"/>
</dbReference>